<accession>A0A512BSA8</accession>
<evidence type="ECO:0000313" key="3">
    <source>
        <dbReference type="Proteomes" id="UP000321085"/>
    </source>
</evidence>
<dbReference type="Gene3D" id="3.30.365.10">
    <property type="entry name" value="Aldehyde oxidase/xanthine dehydrogenase, molybdopterin binding domain"/>
    <property type="match status" value="4"/>
</dbReference>
<dbReference type="Gene3D" id="3.90.1170.50">
    <property type="entry name" value="Aldehyde oxidase/xanthine dehydrogenase, a/b hammerhead"/>
    <property type="match status" value="1"/>
</dbReference>
<dbReference type="OrthoDB" id="9767994at2"/>
<sequence length="739" mass="79841">MNKPFTLDRRRLLQGLGSLTLSFAVPLDLAVAQTPPKLPGDLKTSPMLSAWLKINADGTVTLMIGKVELGQGILTAVTQICADELDVDLGRVKIISGDTAVVPDEGTTAGSQSMPGCAPAVQQASAEVRQILLGLAAAKLGQPVESLKVSDGTITGQGGSQATYWELVTGKELEREATGKTPLKPASEHRYIGKSVTRVDIPAKMTGEAIFLQEYRPEGMVHGRIVRPPTYSARLADAKTDQVESMPGVLKVVRNGSFLGVIAEREDQALAAAAELENAAKWEVDNLLPGHEGIYDWLLKAKSEDKEIHKKARSGGGETAKVIEATYQRPYHMHASIGPSAAIATMGNDGTLTIQTHSQSVFETAPAIAKMLSMDPAKVRCQHMQGSGCYGHNMADDAAADAALLAVALPGRPVRLLYTRDQEHKWEPYGSAMVIKTKAAVDDKGNVLDWDLEVWSTPHGTRPGGEPGNLLSARYLEKPFKQPVPRNGGPPNYAADRNAIALYDFPGQRVLLHYITEMPLRVSSTRGLGAYANVFAIESFIDELARSAGADPLEYRLRFLKDKRARDVLVKAAETFGWDKFEKKENRGRGIAFAQYKNYAGLCAVAMEVDVNRRNGRVRVVRVATAADSGHVVSPDGISNQIEGGVIQSLSWSLKEEVKFDNSRVLSEDWASYPILTFSEVPPVEVSIIDRPGEPYLGTGEASQGPTSAALANAVFDATGVRFRRLPFTPERVKAGLTV</sequence>
<dbReference type="PIRSF" id="PIRSF036389">
    <property type="entry name" value="IOR_B"/>
    <property type="match status" value="1"/>
</dbReference>
<dbReference type="InterPro" id="IPR046867">
    <property type="entry name" value="AldOxase/xan_DH_MoCoBD2"/>
</dbReference>
<dbReference type="Pfam" id="PF20256">
    <property type="entry name" value="MoCoBD_2"/>
    <property type="match status" value="2"/>
</dbReference>
<dbReference type="InterPro" id="IPR037165">
    <property type="entry name" value="AldOxase/xan_DH_Mopterin-bd_sf"/>
</dbReference>
<evidence type="ECO:0000313" key="2">
    <source>
        <dbReference type="EMBL" id="GEO14873.1"/>
    </source>
</evidence>
<reference evidence="2 3" key="1">
    <citation type="submission" date="2019-07" db="EMBL/GenBank/DDBJ databases">
        <title>Whole genome shotgun sequence of Microvirga aerophila NBRC 106136.</title>
        <authorList>
            <person name="Hosoyama A."/>
            <person name="Uohara A."/>
            <person name="Ohji S."/>
            <person name="Ichikawa N."/>
        </authorList>
    </citation>
    <scope>NUCLEOTIDE SEQUENCE [LARGE SCALE GENOMIC DNA]</scope>
    <source>
        <strain evidence="2 3">NBRC 106136</strain>
    </source>
</reference>
<dbReference type="InterPro" id="IPR006311">
    <property type="entry name" value="TAT_signal"/>
</dbReference>
<gene>
    <name evidence="2" type="ORF">MAE02_25690</name>
</gene>
<dbReference type="Pfam" id="PF02738">
    <property type="entry name" value="MoCoBD_1"/>
    <property type="match status" value="1"/>
</dbReference>
<name>A0A512BSA8_9HYPH</name>
<dbReference type="GO" id="GO:0016491">
    <property type="term" value="F:oxidoreductase activity"/>
    <property type="evidence" value="ECO:0007669"/>
    <property type="project" value="InterPro"/>
</dbReference>
<dbReference type="Proteomes" id="UP000321085">
    <property type="component" value="Unassembled WGS sequence"/>
</dbReference>
<proteinExistence type="predicted"/>
<evidence type="ECO:0000259" key="1">
    <source>
        <dbReference type="SMART" id="SM01008"/>
    </source>
</evidence>
<dbReference type="AlphaFoldDB" id="A0A512BSA8"/>
<dbReference type="InterPro" id="IPR052516">
    <property type="entry name" value="N-heterocyclic_Hydroxylase"/>
</dbReference>
<dbReference type="RefSeq" id="WP_114187164.1">
    <property type="nucleotide sequence ID" value="NZ_BJYU01000031.1"/>
</dbReference>
<dbReference type="SMART" id="SM01008">
    <property type="entry name" value="Ald_Xan_dh_C"/>
    <property type="match status" value="1"/>
</dbReference>
<dbReference type="EMBL" id="BJYU01000031">
    <property type="protein sequence ID" value="GEO14873.1"/>
    <property type="molecule type" value="Genomic_DNA"/>
</dbReference>
<organism evidence="2 3">
    <name type="scientific">Microvirga aerophila</name>
    <dbReference type="NCBI Taxonomy" id="670291"/>
    <lineage>
        <taxon>Bacteria</taxon>
        <taxon>Pseudomonadati</taxon>
        <taxon>Pseudomonadota</taxon>
        <taxon>Alphaproteobacteria</taxon>
        <taxon>Hyphomicrobiales</taxon>
        <taxon>Methylobacteriaceae</taxon>
        <taxon>Microvirga</taxon>
    </lineage>
</organism>
<dbReference type="PROSITE" id="PS51318">
    <property type="entry name" value="TAT"/>
    <property type="match status" value="1"/>
</dbReference>
<dbReference type="PANTHER" id="PTHR47495:SF1">
    <property type="entry name" value="BLL3820 PROTEIN"/>
    <property type="match status" value="1"/>
</dbReference>
<protein>
    <submittedName>
        <fullName evidence="2">Aldehyde dehydrogenase</fullName>
    </submittedName>
</protein>
<dbReference type="InterPro" id="IPR008274">
    <property type="entry name" value="AldOxase/xan_DH_MoCoBD1"/>
</dbReference>
<dbReference type="SUPFAM" id="SSF56003">
    <property type="entry name" value="Molybdenum cofactor-binding domain"/>
    <property type="match status" value="2"/>
</dbReference>
<keyword evidence="3" id="KW-1185">Reference proteome</keyword>
<dbReference type="PANTHER" id="PTHR47495">
    <property type="entry name" value="ALDEHYDE DEHYDROGENASE"/>
    <property type="match status" value="1"/>
</dbReference>
<dbReference type="InterPro" id="IPR000674">
    <property type="entry name" value="Ald_Oxase/Xan_DH_a/b"/>
</dbReference>
<comment type="caution">
    <text evidence="2">The sequence shown here is derived from an EMBL/GenBank/DDBJ whole genome shotgun (WGS) entry which is preliminary data.</text>
</comment>
<dbReference type="InterPro" id="IPR012368">
    <property type="entry name" value="OxRdtase_Mopterin-bd_su_IorB"/>
</dbReference>
<feature type="domain" description="Aldehyde oxidase/xanthine dehydrogenase a/b hammerhead" evidence="1">
    <location>
        <begin position="206"/>
        <end position="286"/>
    </location>
</feature>